<keyword evidence="1" id="KW-0812">Transmembrane</keyword>
<protein>
    <submittedName>
        <fullName evidence="2">Uncharacterized protein</fullName>
    </submittedName>
</protein>
<reference evidence="2 3" key="1">
    <citation type="submission" date="2017-01" db="EMBL/GenBank/DDBJ databases">
        <title>The cable genome- insights into the physiology and evolution of filamentous bacteria capable of sulfide oxidation via long distance electron transfer.</title>
        <authorList>
            <person name="Schreiber L."/>
            <person name="Bjerg J.T."/>
            <person name="Boggild A."/>
            <person name="Van De Vossenberg J."/>
            <person name="Meysman F."/>
            <person name="Nielsen L.P."/>
            <person name="Schramm A."/>
            <person name="Kjeldsen K.U."/>
        </authorList>
    </citation>
    <scope>NUCLEOTIDE SEQUENCE [LARGE SCALE GENOMIC DNA]</scope>
    <source>
        <strain evidence="2">MCF</strain>
    </source>
</reference>
<keyword evidence="3" id="KW-1185">Reference proteome</keyword>
<keyword evidence="1" id="KW-1133">Transmembrane helix</keyword>
<feature type="transmembrane region" description="Helical" evidence="1">
    <location>
        <begin position="20"/>
        <end position="42"/>
    </location>
</feature>
<name>A0A3S3SMH6_9BACT</name>
<sequence>MPEGPAKAFVLPTTRNKATIPVVSKHIFFIYYLLSLIICLLLDGRSILIHAIALICGSFREGAQQGAAPWYLARLEQYLLYFVM</sequence>
<evidence type="ECO:0000256" key="1">
    <source>
        <dbReference type="SAM" id="Phobius"/>
    </source>
</evidence>
<dbReference type="AlphaFoldDB" id="A0A3S3SMH6"/>
<organism evidence="2 3">
    <name type="scientific">Candidatus Electrothrix aarhusensis</name>
    <dbReference type="NCBI Taxonomy" id="1859131"/>
    <lineage>
        <taxon>Bacteria</taxon>
        <taxon>Pseudomonadati</taxon>
        <taxon>Thermodesulfobacteriota</taxon>
        <taxon>Desulfobulbia</taxon>
        <taxon>Desulfobulbales</taxon>
        <taxon>Desulfobulbaceae</taxon>
        <taxon>Candidatus Electrothrix</taxon>
    </lineage>
</organism>
<comment type="caution">
    <text evidence="2">The sequence shown here is derived from an EMBL/GenBank/DDBJ whole genome shotgun (WGS) entry which is preliminary data.</text>
</comment>
<evidence type="ECO:0000313" key="3">
    <source>
        <dbReference type="Proteomes" id="UP000287853"/>
    </source>
</evidence>
<keyword evidence="1" id="KW-0472">Membrane</keyword>
<gene>
    <name evidence="2" type="ORF">H206_00049</name>
</gene>
<dbReference type="EMBL" id="MTKO01000070">
    <property type="protein sequence ID" value="RWX45982.1"/>
    <property type="molecule type" value="Genomic_DNA"/>
</dbReference>
<evidence type="ECO:0000313" key="2">
    <source>
        <dbReference type="EMBL" id="RWX45982.1"/>
    </source>
</evidence>
<proteinExistence type="predicted"/>
<dbReference type="Proteomes" id="UP000287853">
    <property type="component" value="Unassembled WGS sequence"/>
</dbReference>
<accession>A0A3S3SMH6</accession>